<reference evidence="1" key="1">
    <citation type="submission" date="2018-05" db="EMBL/GenBank/DDBJ databases">
        <authorList>
            <person name="Lanie J.A."/>
            <person name="Ng W.-L."/>
            <person name="Kazmierczak K.M."/>
            <person name="Andrzejewski T.M."/>
            <person name="Davidsen T.M."/>
            <person name="Wayne K.J."/>
            <person name="Tettelin H."/>
            <person name="Glass J.I."/>
            <person name="Rusch D."/>
            <person name="Podicherti R."/>
            <person name="Tsui H.-C.T."/>
            <person name="Winkler M.E."/>
        </authorList>
    </citation>
    <scope>NUCLEOTIDE SEQUENCE</scope>
</reference>
<dbReference type="SUPFAM" id="SSF56925">
    <property type="entry name" value="OMPA-like"/>
    <property type="match status" value="1"/>
</dbReference>
<evidence type="ECO:0008006" key="2">
    <source>
        <dbReference type="Google" id="ProtNLM"/>
    </source>
</evidence>
<dbReference type="InterPro" id="IPR011250">
    <property type="entry name" value="OMP/PagP_B-barrel"/>
</dbReference>
<proteinExistence type="predicted"/>
<gene>
    <name evidence="1" type="ORF">METZ01_LOCUS181265</name>
</gene>
<name>A0A382CS53_9ZZZZ</name>
<feature type="non-terminal residue" evidence="1">
    <location>
        <position position="240"/>
    </location>
</feature>
<dbReference type="InterPro" id="IPR007433">
    <property type="entry name" value="DUF481"/>
</dbReference>
<dbReference type="EMBL" id="UINC01035657">
    <property type="protein sequence ID" value="SVB28411.1"/>
    <property type="molecule type" value="Genomic_DNA"/>
</dbReference>
<accession>A0A382CS53</accession>
<dbReference type="Pfam" id="PF04338">
    <property type="entry name" value="DUF481"/>
    <property type="match status" value="1"/>
</dbReference>
<sequence>MGRWLRPGLMLATALWVAGAAPVSAGQETEEEESGWVGSADVNFVFTGGNASSRTLGLRNSLRRNWDDRSVLLEGGAIRASSTKTTRSAIGPSVTNFDLVKESTSRTTAENYFVRGRYDYPLSGWGLLYGGAGWTRNTFTGVASRYSAAAGIGNTWLDDDTVALQTDYAFTYTIQDEVIDDPATDNAFFGVRLSWSYRYQANETTAFESSLIADENLEDRTDFRVDVTNSMAVAVSGPLA</sequence>
<organism evidence="1">
    <name type="scientific">marine metagenome</name>
    <dbReference type="NCBI Taxonomy" id="408172"/>
    <lineage>
        <taxon>unclassified sequences</taxon>
        <taxon>metagenomes</taxon>
        <taxon>ecological metagenomes</taxon>
    </lineage>
</organism>
<evidence type="ECO:0000313" key="1">
    <source>
        <dbReference type="EMBL" id="SVB28411.1"/>
    </source>
</evidence>
<dbReference type="AlphaFoldDB" id="A0A382CS53"/>
<protein>
    <recommendedName>
        <fullName evidence="2">DUF481 domain-containing protein</fullName>
    </recommendedName>
</protein>